<dbReference type="PROSITE" id="PS51296">
    <property type="entry name" value="RIESKE"/>
    <property type="match status" value="1"/>
</dbReference>
<dbReference type="InterPro" id="IPR036922">
    <property type="entry name" value="Rieske_2Fe-2S_sf"/>
</dbReference>
<dbReference type="SUPFAM" id="SSF50022">
    <property type="entry name" value="ISP domain"/>
    <property type="match status" value="1"/>
</dbReference>
<feature type="domain" description="Rieske" evidence="5">
    <location>
        <begin position="22"/>
        <end position="127"/>
    </location>
</feature>
<dbReference type="CDD" id="cd03467">
    <property type="entry name" value="Rieske"/>
    <property type="match status" value="1"/>
</dbReference>
<name>A0A501PN06_9PROT</name>
<protein>
    <submittedName>
        <fullName evidence="6">Rieske 2Fe-2S domain-containing protein</fullName>
    </submittedName>
</protein>
<organism evidence="6 7">
    <name type="scientific">Emcibacter nanhaiensis</name>
    <dbReference type="NCBI Taxonomy" id="1505037"/>
    <lineage>
        <taxon>Bacteria</taxon>
        <taxon>Pseudomonadati</taxon>
        <taxon>Pseudomonadota</taxon>
        <taxon>Alphaproteobacteria</taxon>
        <taxon>Emcibacterales</taxon>
        <taxon>Emcibacteraceae</taxon>
        <taxon>Emcibacter</taxon>
    </lineage>
</organism>
<dbReference type="RefSeq" id="WP_139938838.1">
    <property type="nucleotide sequence ID" value="NZ_JBHSYP010000003.1"/>
</dbReference>
<evidence type="ECO:0000256" key="3">
    <source>
        <dbReference type="ARBA" id="ARBA00023004"/>
    </source>
</evidence>
<dbReference type="AlphaFoldDB" id="A0A501PN06"/>
<dbReference type="InterPro" id="IPR017941">
    <property type="entry name" value="Rieske_2Fe-2S"/>
</dbReference>
<keyword evidence="4" id="KW-0411">Iron-sulfur</keyword>
<keyword evidence="2" id="KW-0479">Metal-binding</keyword>
<dbReference type="OrthoDB" id="9800776at2"/>
<evidence type="ECO:0000313" key="7">
    <source>
        <dbReference type="Proteomes" id="UP000319148"/>
    </source>
</evidence>
<reference evidence="7" key="1">
    <citation type="submission" date="2019-06" db="EMBL/GenBank/DDBJ databases">
        <title>The complete genome of Emcibacter congregatus ZYLT.</title>
        <authorList>
            <person name="Zhao Z."/>
        </authorList>
    </citation>
    <scope>NUCLEOTIDE SEQUENCE [LARGE SCALE GENOMIC DNA]</scope>
    <source>
        <strain evidence="7">MCCC 1A06723</strain>
    </source>
</reference>
<evidence type="ECO:0000259" key="5">
    <source>
        <dbReference type="PROSITE" id="PS51296"/>
    </source>
</evidence>
<keyword evidence="1" id="KW-0001">2Fe-2S</keyword>
<keyword evidence="7" id="KW-1185">Reference proteome</keyword>
<dbReference type="PANTHER" id="PTHR40261:SF1">
    <property type="entry name" value="RIESKE DOMAIN-CONTAINING PROTEIN"/>
    <property type="match status" value="1"/>
</dbReference>
<evidence type="ECO:0000256" key="4">
    <source>
        <dbReference type="ARBA" id="ARBA00023014"/>
    </source>
</evidence>
<proteinExistence type="predicted"/>
<evidence type="ECO:0000256" key="2">
    <source>
        <dbReference type="ARBA" id="ARBA00022723"/>
    </source>
</evidence>
<dbReference type="Gene3D" id="2.102.10.10">
    <property type="entry name" value="Rieske [2Fe-2S] iron-sulphur domain"/>
    <property type="match status" value="1"/>
</dbReference>
<sequence length="128" mass="14185">MSDVKEFDIYLRDVANGPGAGAVLCALADIEDGKGREFRYGTDKEPFEFFVYRRGGEIFAYQNACPHMYVPLNLKEGVFTEKSGQYFLCNFHGALFQVEDGLCMAGPCRGRSLQSVAVGLEDGRIIVL</sequence>
<dbReference type="PANTHER" id="PTHR40261">
    <property type="match status" value="1"/>
</dbReference>
<keyword evidence="3" id="KW-0408">Iron</keyword>
<dbReference type="GO" id="GO:0046872">
    <property type="term" value="F:metal ion binding"/>
    <property type="evidence" value="ECO:0007669"/>
    <property type="project" value="UniProtKB-KW"/>
</dbReference>
<evidence type="ECO:0000313" key="6">
    <source>
        <dbReference type="EMBL" id="TPD61467.1"/>
    </source>
</evidence>
<dbReference type="EMBL" id="VFIY01000005">
    <property type="protein sequence ID" value="TPD61467.1"/>
    <property type="molecule type" value="Genomic_DNA"/>
</dbReference>
<gene>
    <name evidence="6" type="ORF">FIV46_04465</name>
</gene>
<comment type="caution">
    <text evidence="6">The sequence shown here is derived from an EMBL/GenBank/DDBJ whole genome shotgun (WGS) entry which is preliminary data.</text>
</comment>
<dbReference type="Pfam" id="PF00355">
    <property type="entry name" value="Rieske"/>
    <property type="match status" value="1"/>
</dbReference>
<dbReference type="GO" id="GO:0051537">
    <property type="term" value="F:2 iron, 2 sulfur cluster binding"/>
    <property type="evidence" value="ECO:0007669"/>
    <property type="project" value="UniProtKB-KW"/>
</dbReference>
<evidence type="ECO:0000256" key="1">
    <source>
        <dbReference type="ARBA" id="ARBA00022714"/>
    </source>
</evidence>
<accession>A0A501PN06</accession>
<dbReference type="Proteomes" id="UP000319148">
    <property type="component" value="Unassembled WGS sequence"/>
</dbReference>